<evidence type="ECO:0000256" key="7">
    <source>
        <dbReference type="ARBA" id="ARBA00023270"/>
    </source>
</evidence>
<organism evidence="10 11">
    <name type="scientific">Candidatus Ornithospirochaeta avicola</name>
    <dbReference type="NCBI Taxonomy" id="2840896"/>
    <lineage>
        <taxon>Bacteria</taxon>
        <taxon>Pseudomonadati</taxon>
        <taxon>Spirochaetota</taxon>
        <taxon>Spirochaetia</taxon>
        <taxon>Spirochaetales</taxon>
        <taxon>Spirochaetaceae</taxon>
        <taxon>Spirochaetaceae incertae sedis</taxon>
        <taxon>Candidatus Ornithospirochaeta</taxon>
    </lineage>
</organism>
<dbReference type="Gene3D" id="3.20.20.70">
    <property type="entry name" value="Aldolase class I"/>
    <property type="match status" value="1"/>
</dbReference>
<dbReference type="InterPro" id="IPR031338">
    <property type="entry name" value="KDPG/KHG_AS_2"/>
</dbReference>
<dbReference type="Pfam" id="PF01081">
    <property type="entry name" value="Aldolase"/>
    <property type="match status" value="1"/>
</dbReference>
<evidence type="ECO:0000256" key="6">
    <source>
        <dbReference type="ARBA" id="ARBA00023239"/>
    </source>
</evidence>
<dbReference type="InterPro" id="IPR013785">
    <property type="entry name" value="Aldolase_TIM"/>
</dbReference>
<dbReference type="AlphaFoldDB" id="A0A9D1TMU0"/>
<dbReference type="InterPro" id="IPR000887">
    <property type="entry name" value="Aldlse_KDPG_KHG"/>
</dbReference>
<reference evidence="10" key="2">
    <citation type="submission" date="2021-04" db="EMBL/GenBank/DDBJ databases">
        <authorList>
            <person name="Gilroy R."/>
        </authorList>
    </citation>
    <scope>NUCLEOTIDE SEQUENCE</scope>
    <source>
        <strain evidence="10">Gambia11-129</strain>
    </source>
</reference>
<dbReference type="GO" id="GO:0008675">
    <property type="term" value="F:2-dehydro-3-deoxy-phosphogluconate aldolase activity"/>
    <property type="evidence" value="ECO:0007669"/>
    <property type="project" value="UniProtKB-EC"/>
</dbReference>
<evidence type="ECO:0000256" key="4">
    <source>
        <dbReference type="ARBA" id="ARBA00011233"/>
    </source>
</evidence>
<dbReference type="NCBIfam" id="TIGR01182">
    <property type="entry name" value="eda"/>
    <property type="match status" value="1"/>
</dbReference>
<comment type="subunit">
    <text evidence="4">Homotrimer.</text>
</comment>
<dbReference type="CDD" id="cd00452">
    <property type="entry name" value="KDPG_aldolase"/>
    <property type="match status" value="1"/>
</dbReference>
<dbReference type="InterPro" id="IPR037523">
    <property type="entry name" value="VOC_core"/>
</dbReference>
<dbReference type="PROSITE" id="PS00159">
    <property type="entry name" value="ALDOLASE_KDPG_KHG_1"/>
    <property type="match status" value="1"/>
</dbReference>
<dbReference type="PROSITE" id="PS00160">
    <property type="entry name" value="ALDOLASE_KDPG_KHG_2"/>
    <property type="match status" value="1"/>
</dbReference>
<comment type="pathway">
    <text evidence="2">Carbohydrate acid metabolism; 2-dehydro-3-deoxy-D-gluconate degradation; D-glyceraldehyde 3-phosphate and pyruvate from 2-dehydro-3-deoxy-D-gluconate: step 2/2.</text>
</comment>
<evidence type="ECO:0000256" key="5">
    <source>
        <dbReference type="ARBA" id="ARBA00013063"/>
    </source>
</evidence>
<keyword evidence="8" id="KW-0119">Carbohydrate metabolism</keyword>
<feature type="domain" description="VOC" evidence="9">
    <location>
        <begin position="213"/>
        <end position="320"/>
    </location>
</feature>
<dbReference type="SUPFAM" id="SSF51569">
    <property type="entry name" value="Aldolase"/>
    <property type="match status" value="1"/>
</dbReference>
<dbReference type="PANTHER" id="PTHR30246:SF1">
    <property type="entry name" value="2-DEHYDRO-3-DEOXY-6-PHOSPHOGALACTONATE ALDOLASE-RELATED"/>
    <property type="match status" value="1"/>
</dbReference>
<keyword evidence="7" id="KW-0704">Schiff base</keyword>
<proteinExistence type="inferred from homology"/>
<accession>A0A9D1TMU0</accession>
<dbReference type="EMBL" id="DXHU01000015">
    <property type="protein sequence ID" value="HIV98877.1"/>
    <property type="molecule type" value="Genomic_DNA"/>
</dbReference>
<comment type="similarity">
    <text evidence="3">Belongs to the KHG/KDPG aldolase family.</text>
</comment>
<comment type="caution">
    <text evidence="10">The sequence shown here is derived from an EMBL/GenBank/DDBJ whole genome shotgun (WGS) entry which is preliminary data.</text>
</comment>
<dbReference type="Proteomes" id="UP000823936">
    <property type="component" value="Unassembled WGS sequence"/>
</dbReference>
<protein>
    <recommendedName>
        <fullName evidence="5">2-dehydro-3-deoxy-phosphogluconate aldolase</fullName>
        <ecNumber evidence="5">4.1.2.14</ecNumber>
    </recommendedName>
</protein>
<dbReference type="PANTHER" id="PTHR30246">
    <property type="entry name" value="2-KETO-3-DEOXY-6-PHOSPHOGLUCONATE ALDOLASE"/>
    <property type="match status" value="1"/>
</dbReference>
<evidence type="ECO:0000313" key="11">
    <source>
        <dbReference type="Proteomes" id="UP000823936"/>
    </source>
</evidence>
<gene>
    <name evidence="10" type="primary">eda</name>
    <name evidence="10" type="ORF">IAB12_03730</name>
</gene>
<dbReference type="NCBIfam" id="NF004325">
    <property type="entry name" value="PRK05718.1"/>
    <property type="match status" value="1"/>
</dbReference>
<name>A0A9D1TMU0_9SPIO</name>
<dbReference type="InterPro" id="IPR031337">
    <property type="entry name" value="KDPG/KHG_AS_1"/>
</dbReference>
<reference evidence="10" key="1">
    <citation type="journal article" date="2021" name="PeerJ">
        <title>Extensive microbial diversity within the chicken gut microbiome revealed by metagenomics and culture.</title>
        <authorList>
            <person name="Gilroy R."/>
            <person name="Ravi A."/>
            <person name="Getino M."/>
            <person name="Pursley I."/>
            <person name="Horton D.L."/>
            <person name="Alikhan N.F."/>
            <person name="Baker D."/>
            <person name="Gharbi K."/>
            <person name="Hall N."/>
            <person name="Watson M."/>
            <person name="Adriaenssens E.M."/>
            <person name="Foster-Nyarko E."/>
            <person name="Jarju S."/>
            <person name="Secka A."/>
            <person name="Antonio M."/>
            <person name="Oren A."/>
            <person name="Chaudhuri R.R."/>
            <person name="La Ragione R."/>
            <person name="Hildebrand F."/>
            <person name="Pallen M.J."/>
        </authorList>
    </citation>
    <scope>NUCLEOTIDE SEQUENCE</scope>
    <source>
        <strain evidence="10">Gambia11-129</strain>
    </source>
</reference>
<keyword evidence="6 10" id="KW-0456">Lyase</keyword>
<evidence type="ECO:0000256" key="1">
    <source>
        <dbReference type="ARBA" id="ARBA00000654"/>
    </source>
</evidence>
<evidence type="ECO:0000256" key="8">
    <source>
        <dbReference type="ARBA" id="ARBA00023277"/>
    </source>
</evidence>
<evidence type="ECO:0000259" key="9">
    <source>
        <dbReference type="PROSITE" id="PS51819"/>
    </source>
</evidence>
<evidence type="ECO:0000313" key="10">
    <source>
        <dbReference type="EMBL" id="HIV98877.1"/>
    </source>
</evidence>
<dbReference type="PROSITE" id="PS51819">
    <property type="entry name" value="VOC"/>
    <property type="match status" value="1"/>
</dbReference>
<dbReference type="EC" id="4.1.2.14" evidence="5"/>
<evidence type="ECO:0000256" key="2">
    <source>
        <dbReference type="ARBA" id="ARBA00004736"/>
    </source>
</evidence>
<evidence type="ECO:0000256" key="3">
    <source>
        <dbReference type="ARBA" id="ARBA00006906"/>
    </source>
</evidence>
<comment type="catalytic activity">
    <reaction evidence="1">
        <text>2-dehydro-3-deoxy-6-phospho-D-gluconate = D-glyceraldehyde 3-phosphate + pyruvate</text>
        <dbReference type="Rhea" id="RHEA:17089"/>
        <dbReference type="ChEBI" id="CHEBI:15361"/>
        <dbReference type="ChEBI" id="CHEBI:57569"/>
        <dbReference type="ChEBI" id="CHEBI:59776"/>
        <dbReference type="EC" id="4.1.2.14"/>
    </reaction>
</comment>
<sequence length="320" mass="34727">MTKEELFKTFHDIGLVPVVKIDDASKAERLAKAMIDGGIPCAEVTFRTDAAEEAIRRMTKAYPEMLVGAGTVINAKLAEKAVNAGARFIVSPGFNPETVQWCLSHNIPVVPGVATPSEIERGLSYGLDVLKFFPSEASGGVAMLKDLSGPFSQVKFMTTGGININNLPEYAKCPNVLAIGGSWMVKSDLIANDKFDEITRLCKEAVIKLQGISLAHIGINLPDAKAASEAASDFAKLGLEINEGNSSIFMNKDVELMKKMYLGTNGHIAFRCYDVDRTIYFLKNKGFTVNESTVSKDAKGNTKVAYFNEELAGFAFHLVK</sequence>